<organism evidence="1 2">
    <name type="scientific">Pandoraea sputorum</name>
    <dbReference type="NCBI Taxonomy" id="93222"/>
    <lineage>
        <taxon>Bacteria</taxon>
        <taxon>Pseudomonadati</taxon>
        <taxon>Pseudomonadota</taxon>
        <taxon>Betaproteobacteria</taxon>
        <taxon>Burkholderiales</taxon>
        <taxon>Burkholderiaceae</taxon>
        <taxon>Pandoraea</taxon>
    </lineage>
</organism>
<gene>
    <name evidence="1" type="ORF">PSP31121_05405</name>
</gene>
<dbReference type="EMBL" id="CABPSR010000034">
    <property type="protein sequence ID" value="VVE85765.1"/>
    <property type="molecule type" value="Genomic_DNA"/>
</dbReference>
<evidence type="ECO:0000313" key="2">
    <source>
        <dbReference type="Proteomes" id="UP000335538"/>
    </source>
</evidence>
<sequence>MAILFRSRDQLFRQDDHPFRDRDHPFRQVDRSFRKPVISDHHQSESLITLAEIRSLGEHRPRDTRLQHEQDGSECGPIMEWLAWVACTPRFGRWQPRFDERPELVVENGFLPCPLREREWAKVNKNLAMLTTPYAHFFLGRTRLNGVRCARADRGEVAPLRRTDLQQRPIRDLTATIRFGGFACYLTGLKIPK</sequence>
<name>A0A5E5BL40_9BURK</name>
<evidence type="ECO:0000313" key="1">
    <source>
        <dbReference type="EMBL" id="VVE85765.1"/>
    </source>
</evidence>
<reference evidence="1 2" key="1">
    <citation type="submission" date="2019-08" db="EMBL/GenBank/DDBJ databases">
        <authorList>
            <person name="Peeters C."/>
        </authorList>
    </citation>
    <scope>NUCLEOTIDE SEQUENCE [LARGE SCALE GENOMIC DNA]</scope>
    <source>
        <strain evidence="1 2">LMG 31121</strain>
    </source>
</reference>
<accession>A0A5E5BL40</accession>
<protein>
    <submittedName>
        <fullName evidence="1">Uncharacterized protein</fullName>
    </submittedName>
</protein>
<dbReference type="Proteomes" id="UP000335538">
    <property type="component" value="Unassembled WGS sequence"/>
</dbReference>
<dbReference type="AlphaFoldDB" id="A0A5E5BL40"/>
<proteinExistence type="predicted"/>